<keyword evidence="3" id="KW-0812">Transmembrane</keyword>
<dbReference type="PANTHER" id="PTHR33365">
    <property type="entry name" value="YALI0B05434P"/>
    <property type="match status" value="1"/>
</dbReference>
<feature type="region of interest" description="Disordered" evidence="2">
    <location>
        <begin position="1"/>
        <end position="33"/>
    </location>
</feature>
<name>A0A8K0VT02_9PLEO</name>
<keyword evidence="3" id="KW-1133">Transmembrane helix</keyword>
<evidence type="ECO:0000256" key="1">
    <source>
        <dbReference type="ARBA" id="ARBA00035112"/>
    </source>
</evidence>
<dbReference type="OrthoDB" id="3687641at2759"/>
<sequence length="311" mass="34944">MERASERSSFDDSDSTHCDGSPGKRQGTVDADEEKFSLLGEDRGNIPRATWRRQWSSPSKTLTLLTLMNIFLLLVSVVILSTSYKVKSLSEQDYWEATSFYSPVFDRFNIPKLTRITNGTFWDTDPPSIWRVRTGPQADAAWDSIGSNITPVVITSADVLALGKDPATAVKVPPELNYGNDAYIAGMDVFHHLHCLDKLRREISYKHYHEAEQGPSPGSELHEAHINHCLDMLAQALRCTSSVDMVTFNWVVGHRMPQPDFNNQKVCRDFDALRKWSVENGIDGDAFFKAASKPPPDAVIVPEFRPKHHGQ</sequence>
<feature type="transmembrane region" description="Helical" evidence="3">
    <location>
        <begin position="62"/>
        <end position="84"/>
    </location>
</feature>
<gene>
    <name evidence="4" type="ORF">FB567DRAFT_539532</name>
</gene>
<accession>A0A8K0VT02</accession>
<comment type="caution">
    <text evidence="4">The sequence shown here is derived from an EMBL/GenBank/DDBJ whole genome shotgun (WGS) entry which is preliminary data.</text>
</comment>
<dbReference type="Proteomes" id="UP000813461">
    <property type="component" value="Unassembled WGS sequence"/>
</dbReference>
<keyword evidence="5" id="KW-1185">Reference proteome</keyword>
<proteinExistence type="inferred from homology"/>
<dbReference type="PANTHER" id="PTHR33365:SF14">
    <property type="entry name" value="TAT PATHWAY SIGNAL SEQUENCE"/>
    <property type="match status" value="1"/>
</dbReference>
<dbReference type="AlphaFoldDB" id="A0A8K0VT02"/>
<keyword evidence="3" id="KW-0472">Membrane</keyword>
<protein>
    <recommendedName>
        <fullName evidence="6">Tat pathway signal sequence</fullName>
    </recommendedName>
</protein>
<dbReference type="GO" id="GO:0043386">
    <property type="term" value="P:mycotoxin biosynthetic process"/>
    <property type="evidence" value="ECO:0007669"/>
    <property type="project" value="InterPro"/>
</dbReference>
<evidence type="ECO:0000256" key="2">
    <source>
        <dbReference type="SAM" id="MobiDB-lite"/>
    </source>
</evidence>
<evidence type="ECO:0000313" key="4">
    <source>
        <dbReference type="EMBL" id="KAH7070239.1"/>
    </source>
</evidence>
<dbReference type="InterPro" id="IPR021765">
    <property type="entry name" value="UstYa-like"/>
</dbReference>
<evidence type="ECO:0008006" key="6">
    <source>
        <dbReference type="Google" id="ProtNLM"/>
    </source>
</evidence>
<evidence type="ECO:0000313" key="5">
    <source>
        <dbReference type="Proteomes" id="UP000813461"/>
    </source>
</evidence>
<feature type="compositionally biased region" description="Basic and acidic residues" evidence="2">
    <location>
        <begin position="1"/>
        <end position="17"/>
    </location>
</feature>
<evidence type="ECO:0000256" key="3">
    <source>
        <dbReference type="SAM" id="Phobius"/>
    </source>
</evidence>
<reference evidence="4" key="1">
    <citation type="journal article" date="2021" name="Nat. Commun.">
        <title>Genetic determinants of endophytism in the Arabidopsis root mycobiome.</title>
        <authorList>
            <person name="Mesny F."/>
            <person name="Miyauchi S."/>
            <person name="Thiergart T."/>
            <person name="Pickel B."/>
            <person name="Atanasova L."/>
            <person name="Karlsson M."/>
            <person name="Huettel B."/>
            <person name="Barry K.W."/>
            <person name="Haridas S."/>
            <person name="Chen C."/>
            <person name="Bauer D."/>
            <person name="Andreopoulos W."/>
            <person name="Pangilinan J."/>
            <person name="LaButti K."/>
            <person name="Riley R."/>
            <person name="Lipzen A."/>
            <person name="Clum A."/>
            <person name="Drula E."/>
            <person name="Henrissat B."/>
            <person name="Kohler A."/>
            <person name="Grigoriev I.V."/>
            <person name="Martin F.M."/>
            <person name="Hacquard S."/>
        </authorList>
    </citation>
    <scope>NUCLEOTIDE SEQUENCE</scope>
    <source>
        <strain evidence="4">MPI-SDFR-AT-0120</strain>
    </source>
</reference>
<dbReference type="EMBL" id="JAGMVJ010000027">
    <property type="protein sequence ID" value="KAH7070239.1"/>
    <property type="molecule type" value="Genomic_DNA"/>
</dbReference>
<comment type="similarity">
    <text evidence="1">Belongs to the ustYa family.</text>
</comment>
<organism evidence="4 5">
    <name type="scientific">Paraphoma chrysanthemicola</name>
    <dbReference type="NCBI Taxonomy" id="798071"/>
    <lineage>
        <taxon>Eukaryota</taxon>
        <taxon>Fungi</taxon>
        <taxon>Dikarya</taxon>
        <taxon>Ascomycota</taxon>
        <taxon>Pezizomycotina</taxon>
        <taxon>Dothideomycetes</taxon>
        <taxon>Pleosporomycetidae</taxon>
        <taxon>Pleosporales</taxon>
        <taxon>Pleosporineae</taxon>
        <taxon>Phaeosphaeriaceae</taxon>
        <taxon>Paraphoma</taxon>
    </lineage>
</organism>
<dbReference type="Pfam" id="PF11807">
    <property type="entry name" value="UstYa"/>
    <property type="match status" value="1"/>
</dbReference>